<feature type="domain" description="Peptidase C39-like" evidence="1">
    <location>
        <begin position="37"/>
        <end position="202"/>
    </location>
</feature>
<dbReference type="PANTHER" id="PTHR37806">
    <property type="entry name" value="LMO0724 PROTEIN"/>
    <property type="match status" value="1"/>
</dbReference>
<comment type="caution">
    <text evidence="2">The sequence shown here is derived from an EMBL/GenBank/DDBJ whole genome shotgun (WGS) entry which is preliminary data.</text>
</comment>
<evidence type="ECO:0000313" key="3">
    <source>
        <dbReference type="Proteomes" id="UP000004080"/>
    </source>
</evidence>
<evidence type="ECO:0000313" key="2">
    <source>
        <dbReference type="EMBL" id="EIT84310.1"/>
    </source>
</evidence>
<dbReference type="InterPro" id="IPR016997">
    <property type="entry name" value="UCP032442"/>
</dbReference>
<dbReference type="PIRSF" id="PIRSF032442">
    <property type="entry name" value="UCP032442"/>
    <property type="match status" value="1"/>
</dbReference>
<accession>I8UBJ5</accession>
<evidence type="ECO:0000259" key="1">
    <source>
        <dbReference type="Pfam" id="PF13529"/>
    </source>
</evidence>
<organism evidence="2 3">
    <name type="scientific">Fictibacillus macauensis ZFHKF-1</name>
    <dbReference type="NCBI Taxonomy" id="1196324"/>
    <lineage>
        <taxon>Bacteria</taxon>
        <taxon>Bacillati</taxon>
        <taxon>Bacillota</taxon>
        <taxon>Bacilli</taxon>
        <taxon>Bacillales</taxon>
        <taxon>Fictibacillaceae</taxon>
        <taxon>Fictibacillus</taxon>
    </lineage>
</organism>
<dbReference type="STRING" id="1196324.A374_16028"/>
<dbReference type="PATRIC" id="fig|1196324.3.peg.3278"/>
<keyword evidence="3" id="KW-1185">Reference proteome</keyword>
<dbReference type="EMBL" id="AKKV01000036">
    <property type="protein sequence ID" value="EIT84310.1"/>
    <property type="molecule type" value="Genomic_DNA"/>
</dbReference>
<proteinExistence type="predicted"/>
<dbReference type="AlphaFoldDB" id="I8UBJ5"/>
<name>I8UBJ5_9BACL</name>
<sequence>MRLGKKLLMTLGVSAVVIGTLSACNEEDKAYAQVKMNAPLIEQNPQLPRGCEVTTLAMMLQHATGKKISKMTLASQVKKDPTPYRERNGRIYFGNPNTGFVGSMYTFNKPGFAVYHGPIAQLARRYMPGKIVDLSGGSFKNIYTYLKKGRSVWVINNTWFDTVPSRYWQTWHTPTGTIRITKKEHSVLVTGYDSHYIYFNDPLAGMKNRRISIAKFKRGWEQMGRQAISYTK</sequence>
<dbReference type="InterPro" id="IPR039563">
    <property type="entry name" value="Peptidase_C39_single_dom"/>
</dbReference>
<dbReference type="eggNOG" id="COG4990">
    <property type="taxonomic scope" value="Bacteria"/>
</dbReference>
<dbReference type="Pfam" id="PF13529">
    <property type="entry name" value="Peptidase_C39_2"/>
    <property type="match status" value="1"/>
</dbReference>
<dbReference type="CDD" id="cd02549">
    <property type="entry name" value="Peptidase_C39A"/>
    <property type="match status" value="1"/>
</dbReference>
<dbReference type="InterPro" id="IPR039564">
    <property type="entry name" value="Peptidase_C39-like"/>
</dbReference>
<protein>
    <recommendedName>
        <fullName evidence="1">Peptidase C39-like domain-containing protein</fullName>
    </recommendedName>
</protein>
<dbReference type="PANTHER" id="PTHR37806:SF1">
    <property type="entry name" value="PEPTIDASE C39-LIKE DOMAIN-CONTAINING PROTEIN"/>
    <property type="match status" value="1"/>
</dbReference>
<dbReference type="Proteomes" id="UP000004080">
    <property type="component" value="Unassembled WGS sequence"/>
</dbReference>
<gene>
    <name evidence="2" type="ORF">A374_16028</name>
</gene>
<dbReference type="PROSITE" id="PS51257">
    <property type="entry name" value="PROKAR_LIPOPROTEIN"/>
    <property type="match status" value="1"/>
</dbReference>
<dbReference type="Gene3D" id="3.90.70.10">
    <property type="entry name" value="Cysteine proteinases"/>
    <property type="match status" value="1"/>
</dbReference>
<reference evidence="2 3" key="1">
    <citation type="journal article" date="2012" name="J. Bacteriol.">
        <title>Genome of Bacillus macauensis ZFHKF-1, a Long-Chain-Forming Bacterium.</title>
        <authorList>
            <person name="Cai L."/>
            <person name="Zhang T."/>
        </authorList>
    </citation>
    <scope>NUCLEOTIDE SEQUENCE [LARGE SCALE GENOMIC DNA]</scope>
    <source>
        <strain evidence="2 3">ZFHKF-1</strain>
    </source>
</reference>